<dbReference type="RefSeq" id="WP_186854170.1">
    <property type="nucleotide sequence ID" value="NZ_JACOPG010000002.1"/>
</dbReference>
<accession>A0ABR7GFJ3</accession>
<name>A0ABR7GFJ3_9FIRM</name>
<protein>
    <submittedName>
        <fullName evidence="1">Uncharacterized protein</fullName>
    </submittedName>
</protein>
<comment type="caution">
    <text evidence="1">The sequence shown here is derived from an EMBL/GenBank/DDBJ whole genome shotgun (WGS) entry which is preliminary data.</text>
</comment>
<organism evidence="1 2">
    <name type="scientific">Roseburia lenta</name>
    <dbReference type="NCBI Taxonomy" id="2763061"/>
    <lineage>
        <taxon>Bacteria</taxon>
        <taxon>Bacillati</taxon>
        <taxon>Bacillota</taxon>
        <taxon>Clostridia</taxon>
        <taxon>Lachnospirales</taxon>
        <taxon>Lachnospiraceae</taxon>
        <taxon>Roseburia</taxon>
    </lineage>
</organism>
<keyword evidence="2" id="KW-1185">Reference proteome</keyword>
<dbReference type="EMBL" id="JACOPG010000002">
    <property type="protein sequence ID" value="MBC5686216.1"/>
    <property type="molecule type" value="Genomic_DNA"/>
</dbReference>
<evidence type="ECO:0000313" key="2">
    <source>
        <dbReference type="Proteomes" id="UP000643810"/>
    </source>
</evidence>
<gene>
    <name evidence="1" type="ORF">H8R94_06290</name>
</gene>
<evidence type="ECO:0000313" key="1">
    <source>
        <dbReference type="EMBL" id="MBC5686216.1"/>
    </source>
</evidence>
<dbReference type="Proteomes" id="UP000643810">
    <property type="component" value="Unassembled WGS sequence"/>
</dbReference>
<proteinExistence type="predicted"/>
<sequence>MLNLYIHEKIRYFWDLPKMQKVMVSAYAKSDAWLNYTKNARHTCRKTGAFWSICLKTGEKVCKNSTNIKQIAEIMDRRGFIV</sequence>
<reference evidence="1 2" key="1">
    <citation type="submission" date="2020-08" db="EMBL/GenBank/DDBJ databases">
        <title>Genome public.</title>
        <authorList>
            <person name="Liu C."/>
            <person name="Sun Q."/>
        </authorList>
    </citation>
    <scope>NUCLEOTIDE SEQUENCE [LARGE SCALE GENOMIC DNA]</scope>
    <source>
        <strain evidence="1 2">NSJ-9</strain>
    </source>
</reference>